<proteinExistence type="inferred from homology"/>
<dbReference type="EMBL" id="CAJNDS010001968">
    <property type="protein sequence ID" value="CAE7293015.1"/>
    <property type="molecule type" value="Genomic_DNA"/>
</dbReference>
<dbReference type="PANTHER" id="PTHR21355">
    <property type="entry name" value="G-PROTEIN COUPLED RECEPTOR-ASSOCIATED PROTEIN LMBRD2"/>
    <property type="match status" value="1"/>
</dbReference>
<comment type="similarity">
    <text evidence="2">Belongs to the LIMR family.</text>
</comment>
<keyword evidence="3" id="KW-0812">Transmembrane</keyword>
<dbReference type="AlphaFoldDB" id="A0A812N463"/>
<dbReference type="PANTHER" id="PTHR21355:SF0">
    <property type="entry name" value="G-PROTEIN COUPLED RECEPTOR-ASSOCIATED PROTEIN LMBRD2"/>
    <property type="match status" value="1"/>
</dbReference>
<comment type="caution">
    <text evidence="6">The sequence shown here is derived from an EMBL/GenBank/DDBJ whole genome shotgun (WGS) entry which is preliminary data.</text>
</comment>
<gene>
    <name evidence="6" type="ORF">SNAT2548_LOCUS15440</name>
</gene>
<dbReference type="OrthoDB" id="10596989at2759"/>
<keyword evidence="7" id="KW-1185">Reference proteome</keyword>
<accession>A0A812N463</accession>
<organism evidence="6 7">
    <name type="scientific">Symbiodinium natans</name>
    <dbReference type="NCBI Taxonomy" id="878477"/>
    <lineage>
        <taxon>Eukaryota</taxon>
        <taxon>Sar</taxon>
        <taxon>Alveolata</taxon>
        <taxon>Dinophyceae</taxon>
        <taxon>Suessiales</taxon>
        <taxon>Symbiodiniaceae</taxon>
        <taxon>Symbiodinium</taxon>
    </lineage>
</organism>
<dbReference type="InterPro" id="IPR051584">
    <property type="entry name" value="GPCR-associated_LMBR1"/>
</dbReference>
<dbReference type="Proteomes" id="UP000604046">
    <property type="component" value="Unassembled WGS sequence"/>
</dbReference>
<protein>
    <submittedName>
        <fullName evidence="6">Uncharacterized protein</fullName>
    </submittedName>
</protein>
<evidence type="ECO:0000256" key="1">
    <source>
        <dbReference type="ARBA" id="ARBA00004141"/>
    </source>
</evidence>
<feature type="non-terminal residue" evidence="6">
    <location>
        <position position="1"/>
    </location>
</feature>
<sequence length="245" mass="27497">AMMGQMNVVPVLGKSFNEDFPVMIVVLVLCNLLNVYSKIVQTCGLESLEFDGSMAPDTTEVAAEGRRLVERERRKRSEDRSLQLELNERHDESRYIPLRVQIARLIEEGTLPQGKMLPVYLAGHRNPGSCRRRKNVCKGELPMSSPENTGLRCKVTCDREKVVVTPPRPLRILAFRDAITKLGRLCAVKRTGVRSSLVTQRALVTLDWPMSCYATLQVDWLDFAGPVVKGHIWIPESGVVLGREA</sequence>
<evidence type="ECO:0000256" key="5">
    <source>
        <dbReference type="ARBA" id="ARBA00023136"/>
    </source>
</evidence>
<evidence type="ECO:0000256" key="2">
    <source>
        <dbReference type="ARBA" id="ARBA00010487"/>
    </source>
</evidence>
<keyword evidence="4" id="KW-1133">Transmembrane helix</keyword>
<name>A0A812N463_9DINO</name>
<evidence type="ECO:0000256" key="3">
    <source>
        <dbReference type="ARBA" id="ARBA00022692"/>
    </source>
</evidence>
<evidence type="ECO:0000256" key="4">
    <source>
        <dbReference type="ARBA" id="ARBA00022989"/>
    </source>
</evidence>
<evidence type="ECO:0000313" key="7">
    <source>
        <dbReference type="Proteomes" id="UP000604046"/>
    </source>
</evidence>
<dbReference type="GO" id="GO:0016020">
    <property type="term" value="C:membrane"/>
    <property type="evidence" value="ECO:0007669"/>
    <property type="project" value="UniProtKB-SubCell"/>
</dbReference>
<keyword evidence="5" id="KW-0472">Membrane</keyword>
<comment type="subcellular location">
    <subcellularLocation>
        <location evidence="1">Membrane</location>
        <topology evidence="1">Multi-pass membrane protein</topology>
    </subcellularLocation>
</comment>
<reference evidence="6" key="1">
    <citation type="submission" date="2021-02" db="EMBL/GenBank/DDBJ databases">
        <authorList>
            <person name="Dougan E. K."/>
            <person name="Rhodes N."/>
            <person name="Thang M."/>
            <person name="Chan C."/>
        </authorList>
    </citation>
    <scope>NUCLEOTIDE SEQUENCE</scope>
</reference>
<evidence type="ECO:0000313" key="6">
    <source>
        <dbReference type="EMBL" id="CAE7293015.1"/>
    </source>
</evidence>